<accession>A0A165R1G6</accession>
<organism evidence="2 3">
    <name type="scientific">Exidia glandulosa HHB12029</name>
    <dbReference type="NCBI Taxonomy" id="1314781"/>
    <lineage>
        <taxon>Eukaryota</taxon>
        <taxon>Fungi</taxon>
        <taxon>Dikarya</taxon>
        <taxon>Basidiomycota</taxon>
        <taxon>Agaricomycotina</taxon>
        <taxon>Agaricomycetes</taxon>
        <taxon>Auriculariales</taxon>
        <taxon>Exidiaceae</taxon>
        <taxon>Exidia</taxon>
    </lineage>
</organism>
<dbReference type="Proteomes" id="UP000077266">
    <property type="component" value="Unassembled WGS sequence"/>
</dbReference>
<dbReference type="STRING" id="1314781.A0A165R1G6"/>
<comment type="similarity">
    <text evidence="1">Belongs to the TIP41 family.</text>
</comment>
<keyword evidence="3" id="KW-1185">Reference proteome</keyword>
<dbReference type="InParanoid" id="A0A165R1G6"/>
<dbReference type="PANTHER" id="PTHR21021">
    <property type="entry name" value="GAF/PUTATIVE CYTOSKELETAL PROTEIN"/>
    <property type="match status" value="1"/>
</dbReference>
<dbReference type="AlphaFoldDB" id="A0A165R1G6"/>
<proteinExistence type="inferred from homology"/>
<dbReference type="InterPro" id="IPR051330">
    <property type="entry name" value="Phosphatase_reg/MetRdx"/>
</dbReference>
<dbReference type="GO" id="GO:0005829">
    <property type="term" value="C:cytosol"/>
    <property type="evidence" value="ECO:0007669"/>
    <property type="project" value="TreeGrafter"/>
</dbReference>
<sequence length="298" mass="33203">MDSDAPKITKTDVEHTIEHAGWRVQTFTYPISNAAQLDDIQAVVGFPLPEMTFGANALTLTHLASGWTYTFDTLEALKGVKNGELGDGDGGVRVGYADAWLKSRTDPNSNTPMPKTVETKPYDWTYTTIYSGHEPDSSTLTLDWRPADANNPAHTIPMSELTRRDPILYYAHTTLYDDELHDNGESSVLARVRVMPTFIFVLVRFCLRVDNVLFRVHDTRLYHSFASSPPLIIKETSGWEAPYNSVKRKLPDKRDLTPLTDTAFIATSLAEIEGSQQQPGVTKWRGLGTQTQVATIPS</sequence>
<name>A0A165R1G6_EXIGL</name>
<dbReference type="GO" id="GO:0031929">
    <property type="term" value="P:TOR signaling"/>
    <property type="evidence" value="ECO:0007669"/>
    <property type="project" value="TreeGrafter"/>
</dbReference>
<dbReference type="PANTHER" id="PTHR21021:SF16">
    <property type="entry name" value="TIP41-LIKE PROTEIN"/>
    <property type="match status" value="1"/>
</dbReference>
<dbReference type="EMBL" id="KV425882">
    <property type="protein sequence ID" value="KZW04364.1"/>
    <property type="molecule type" value="Genomic_DNA"/>
</dbReference>
<evidence type="ECO:0000313" key="3">
    <source>
        <dbReference type="Proteomes" id="UP000077266"/>
    </source>
</evidence>
<dbReference type="InterPro" id="IPR007303">
    <property type="entry name" value="TIP41-like"/>
</dbReference>
<protein>
    <submittedName>
        <fullName evidence="2">Type 2A phosphatase activator TIP41</fullName>
    </submittedName>
</protein>
<evidence type="ECO:0000256" key="1">
    <source>
        <dbReference type="ARBA" id="ARBA00006658"/>
    </source>
</evidence>
<reference evidence="2 3" key="1">
    <citation type="journal article" date="2016" name="Mol. Biol. Evol.">
        <title>Comparative Genomics of Early-Diverging Mushroom-Forming Fungi Provides Insights into the Origins of Lignocellulose Decay Capabilities.</title>
        <authorList>
            <person name="Nagy L.G."/>
            <person name="Riley R."/>
            <person name="Tritt A."/>
            <person name="Adam C."/>
            <person name="Daum C."/>
            <person name="Floudas D."/>
            <person name="Sun H."/>
            <person name="Yadav J.S."/>
            <person name="Pangilinan J."/>
            <person name="Larsson K.H."/>
            <person name="Matsuura K."/>
            <person name="Barry K."/>
            <person name="Labutti K."/>
            <person name="Kuo R."/>
            <person name="Ohm R.A."/>
            <person name="Bhattacharya S.S."/>
            <person name="Shirouzu T."/>
            <person name="Yoshinaga Y."/>
            <person name="Martin F.M."/>
            <person name="Grigoriev I.V."/>
            <person name="Hibbett D.S."/>
        </authorList>
    </citation>
    <scope>NUCLEOTIDE SEQUENCE [LARGE SCALE GENOMIC DNA]</scope>
    <source>
        <strain evidence="2 3">HHB12029</strain>
    </source>
</reference>
<dbReference type="FunCoup" id="A0A165R1G6">
    <property type="interactions" value="651"/>
</dbReference>
<gene>
    <name evidence="2" type="ORF">EXIGLDRAFT_663876</name>
</gene>
<dbReference type="Pfam" id="PF04176">
    <property type="entry name" value="TIP41"/>
    <property type="match status" value="1"/>
</dbReference>
<evidence type="ECO:0000313" key="2">
    <source>
        <dbReference type="EMBL" id="KZW04364.1"/>
    </source>
</evidence>
<dbReference type="OrthoDB" id="10253878at2759"/>